<evidence type="ECO:0000313" key="2">
    <source>
        <dbReference type="EMBL" id="DAE12181.1"/>
    </source>
</evidence>
<reference evidence="2" key="1">
    <citation type="journal article" date="2021" name="Proc. Natl. Acad. Sci. U.S.A.">
        <title>A Catalog of Tens of Thousands of Viruses from Human Metagenomes Reveals Hidden Associations with Chronic Diseases.</title>
        <authorList>
            <person name="Tisza M.J."/>
            <person name="Buck C.B."/>
        </authorList>
    </citation>
    <scope>NUCLEOTIDE SEQUENCE</scope>
    <source>
        <strain evidence="2">CtMOb8</strain>
    </source>
</reference>
<organism evidence="2">
    <name type="scientific">Siphoviridae sp. ctMOb8</name>
    <dbReference type="NCBI Taxonomy" id="2825460"/>
    <lineage>
        <taxon>Viruses</taxon>
        <taxon>Duplodnaviria</taxon>
        <taxon>Heunggongvirae</taxon>
        <taxon>Uroviricota</taxon>
        <taxon>Caudoviricetes</taxon>
    </lineage>
</organism>
<dbReference type="EMBL" id="BK015544">
    <property type="protein sequence ID" value="DAE12181.1"/>
    <property type="molecule type" value="Genomic_DNA"/>
</dbReference>
<evidence type="ECO:0000256" key="1">
    <source>
        <dbReference type="SAM" id="MobiDB-lite"/>
    </source>
</evidence>
<proteinExistence type="predicted"/>
<protein>
    <submittedName>
        <fullName evidence="2">Uncharacterized protein</fullName>
    </submittedName>
</protein>
<name>A0A8S5Q0I4_9CAUD</name>
<accession>A0A8S5Q0I4</accession>
<feature type="compositionally biased region" description="Basic and acidic residues" evidence="1">
    <location>
        <begin position="143"/>
        <end position="154"/>
    </location>
</feature>
<sequence length="187" mass="20477">MAVQATCPELKDILAANECLENFGGLGINVYAFNKADLKAPLKAEKNIYPALTSESFNTGKGLYKFECKESSQGHTFESLGRRKGFKQQLDYVLESVDAESAVVARAMNNLDLGYIIQDGAKSIIVYDSQHKFEYASGGIKGDTGKKPDDDRQVELSGTLQPTMYGRYEITEPETGGWDSLLASKNA</sequence>
<feature type="region of interest" description="Disordered" evidence="1">
    <location>
        <begin position="139"/>
        <end position="158"/>
    </location>
</feature>